<dbReference type="EMBL" id="FQYP01000005">
    <property type="protein sequence ID" value="SHJ10173.1"/>
    <property type="molecule type" value="Genomic_DNA"/>
</dbReference>
<evidence type="ECO:0000313" key="2">
    <source>
        <dbReference type="Proteomes" id="UP000184432"/>
    </source>
</evidence>
<name>A0A1M6GJQ3_9FLAO</name>
<dbReference type="STRING" id="570521.SAMN04488508_105317"/>
<sequence length="42" mass="5136">MQTNTLEWQNEVLQIDFQKPQKWNRVYVSFPYRINISHNGLV</sequence>
<reference evidence="2" key="1">
    <citation type="submission" date="2016-11" db="EMBL/GenBank/DDBJ databases">
        <authorList>
            <person name="Varghese N."/>
            <person name="Submissions S."/>
        </authorList>
    </citation>
    <scope>NUCLEOTIDE SEQUENCE [LARGE SCALE GENOMIC DNA]</scope>
    <source>
        <strain evidence="2">DSM 22623</strain>
    </source>
</reference>
<organism evidence="1 2">
    <name type="scientific">Aquimarina spongiae</name>
    <dbReference type="NCBI Taxonomy" id="570521"/>
    <lineage>
        <taxon>Bacteria</taxon>
        <taxon>Pseudomonadati</taxon>
        <taxon>Bacteroidota</taxon>
        <taxon>Flavobacteriia</taxon>
        <taxon>Flavobacteriales</taxon>
        <taxon>Flavobacteriaceae</taxon>
        <taxon>Aquimarina</taxon>
    </lineage>
</organism>
<dbReference type="Proteomes" id="UP000184432">
    <property type="component" value="Unassembled WGS sequence"/>
</dbReference>
<proteinExistence type="predicted"/>
<keyword evidence="2" id="KW-1185">Reference proteome</keyword>
<evidence type="ECO:0000313" key="1">
    <source>
        <dbReference type="EMBL" id="SHJ10173.1"/>
    </source>
</evidence>
<gene>
    <name evidence="1" type="ORF">SAMN04488508_105317</name>
</gene>
<dbReference type="AlphaFoldDB" id="A0A1M6GJQ3"/>
<accession>A0A1M6GJQ3</accession>
<protein>
    <submittedName>
        <fullName evidence="1">Uncharacterized protein</fullName>
    </submittedName>
</protein>